<keyword evidence="11" id="KW-1185">Reference proteome</keyword>
<dbReference type="STRING" id="61652.AXX16_3572"/>
<sequence>MLTNLSDIDLKLLRVFVAVAQAQGVSAAQEPLQMNQSTISTHLSTLETRLGFRLCQRGRSGFMLTPKGERILIACRTLFSAARDFTRVSQSLNGLLTGDLQIGLVDNLASLPGSPFSQALKQFLQRRQDVQLHCRICSPGEIEQGLLNRQLDLGIGYFGQQLAALAYRPWLAETQAVYCSSDHPLFTQPNPGREHIENARWIQRGYLLAQQLCPLAPTDLGAVAFHMESVVHLILSGEYIGYLPTHYAARWVERGELRQLGGPPLSYQATLSLATRPQPAEDALTALLEDLQRQSGTLS</sequence>
<evidence type="ECO:0000259" key="5">
    <source>
        <dbReference type="PROSITE" id="PS50931"/>
    </source>
</evidence>
<dbReference type="SUPFAM" id="SSF46785">
    <property type="entry name" value="Winged helix' DNA-binding domain"/>
    <property type="match status" value="1"/>
</dbReference>
<evidence type="ECO:0000313" key="11">
    <source>
        <dbReference type="Proteomes" id="UP000624159"/>
    </source>
</evidence>
<evidence type="ECO:0000256" key="2">
    <source>
        <dbReference type="ARBA" id="ARBA00023015"/>
    </source>
</evidence>
<dbReference type="Pfam" id="PF00126">
    <property type="entry name" value="HTH_1"/>
    <property type="match status" value="1"/>
</dbReference>
<proteinExistence type="inferred from homology"/>
<evidence type="ECO:0000313" key="9">
    <source>
        <dbReference type="Proteomes" id="UP000271603"/>
    </source>
</evidence>
<dbReference type="PROSITE" id="PS50931">
    <property type="entry name" value="HTH_LYSR"/>
    <property type="match status" value="1"/>
</dbReference>
<dbReference type="Gene3D" id="1.10.10.10">
    <property type="entry name" value="Winged helix-like DNA-binding domain superfamily/Winged helix DNA-binding domain"/>
    <property type="match status" value="1"/>
</dbReference>
<evidence type="ECO:0000313" key="10">
    <source>
        <dbReference type="Proteomes" id="UP000281904"/>
    </source>
</evidence>
<evidence type="ECO:0000313" key="8">
    <source>
        <dbReference type="EMBL" id="VEI72481.1"/>
    </source>
</evidence>
<evidence type="ECO:0000256" key="1">
    <source>
        <dbReference type="ARBA" id="ARBA00009437"/>
    </source>
</evidence>
<dbReference type="CDD" id="cd05466">
    <property type="entry name" value="PBP2_LTTR_substrate"/>
    <property type="match status" value="1"/>
</dbReference>
<dbReference type="RefSeq" id="WP_054304873.1">
    <property type="nucleotide sequence ID" value="NZ_CAMIPJ010000003.1"/>
</dbReference>
<dbReference type="Proteomes" id="UP000281904">
    <property type="component" value="Chromosome"/>
</dbReference>
<keyword evidence="3" id="KW-0238">DNA-binding</keyword>
<protein>
    <submittedName>
        <fullName evidence="7">HTH-type transcriptional activator AllS</fullName>
    </submittedName>
    <submittedName>
        <fullName evidence="6">LysR family transcriptional regulator</fullName>
    </submittedName>
</protein>
<dbReference type="InterPro" id="IPR036390">
    <property type="entry name" value="WH_DNA-bd_sf"/>
</dbReference>
<dbReference type="InterPro" id="IPR000847">
    <property type="entry name" value="LysR_HTH_N"/>
</dbReference>
<dbReference type="PANTHER" id="PTHR30126">
    <property type="entry name" value="HTH-TYPE TRANSCRIPTIONAL REGULATOR"/>
    <property type="match status" value="1"/>
</dbReference>
<evidence type="ECO:0000256" key="3">
    <source>
        <dbReference type="ARBA" id="ARBA00023125"/>
    </source>
</evidence>
<dbReference type="InterPro" id="IPR036388">
    <property type="entry name" value="WH-like_DNA-bd_sf"/>
</dbReference>
<dbReference type="GO" id="GO:0003700">
    <property type="term" value="F:DNA-binding transcription factor activity"/>
    <property type="evidence" value="ECO:0007669"/>
    <property type="project" value="InterPro"/>
</dbReference>
<evidence type="ECO:0000256" key="4">
    <source>
        <dbReference type="ARBA" id="ARBA00023163"/>
    </source>
</evidence>
<dbReference type="Proteomes" id="UP000271603">
    <property type="component" value="Chromosome"/>
</dbReference>
<dbReference type="Pfam" id="PF03466">
    <property type="entry name" value="LysR_substrate"/>
    <property type="match status" value="1"/>
</dbReference>
<dbReference type="InterPro" id="IPR005119">
    <property type="entry name" value="LysR_subst-bd"/>
</dbReference>
<reference evidence="9 10" key="1">
    <citation type="submission" date="2018-12" db="EMBL/GenBank/DDBJ databases">
        <authorList>
            <consortium name="Pathogen Informatics"/>
        </authorList>
    </citation>
    <scope>NUCLEOTIDE SEQUENCE [LARGE SCALE GENOMIC DNA]</scope>
    <source>
        <strain evidence="8 10">NCTC10036</strain>
        <strain evidence="7 9">NCTC9419</strain>
    </source>
</reference>
<accession>A0A3S4JXJ9</accession>
<dbReference type="GO" id="GO:0000976">
    <property type="term" value="F:transcription cis-regulatory region binding"/>
    <property type="evidence" value="ECO:0007669"/>
    <property type="project" value="TreeGrafter"/>
</dbReference>
<dbReference type="Gene3D" id="3.40.190.10">
    <property type="entry name" value="Periplasmic binding protein-like II"/>
    <property type="match status" value="2"/>
</dbReference>
<comment type="similarity">
    <text evidence="1">Belongs to the LysR transcriptional regulatory family.</text>
</comment>
<keyword evidence="4" id="KW-0804">Transcription</keyword>
<dbReference type="EMBL" id="JADULK010000001">
    <property type="protein sequence ID" value="MBH1928475.1"/>
    <property type="molecule type" value="Genomic_DNA"/>
</dbReference>
<organism evidence="7 9">
    <name type="scientific">Serratia rubidaea</name>
    <name type="common">Serratia marinorubra</name>
    <dbReference type="NCBI Taxonomy" id="61652"/>
    <lineage>
        <taxon>Bacteria</taxon>
        <taxon>Pseudomonadati</taxon>
        <taxon>Pseudomonadota</taxon>
        <taxon>Gammaproteobacteria</taxon>
        <taxon>Enterobacterales</taxon>
        <taxon>Yersiniaceae</taxon>
        <taxon>Serratia</taxon>
    </lineage>
</organism>
<dbReference type="Proteomes" id="UP000624159">
    <property type="component" value="Unassembled WGS sequence"/>
</dbReference>
<dbReference type="SUPFAM" id="SSF53850">
    <property type="entry name" value="Periplasmic binding protein-like II"/>
    <property type="match status" value="1"/>
</dbReference>
<dbReference type="AlphaFoldDB" id="A0A3S4JXJ9"/>
<dbReference type="GeneID" id="61765040"/>
<evidence type="ECO:0000313" key="7">
    <source>
        <dbReference type="EMBL" id="VEA72775.1"/>
    </source>
</evidence>
<keyword evidence="2" id="KW-0805">Transcription regulation</keyword>
<gene>
    <name evidence="7" type="primary">allS_8</name>
    <name evidence="6" type="ORF">I5U13_02180</name>
    <name evidence="8" type="ORF">NCTC10036_04708</name>
    <name evidence="7" type="ORF">NCTC9419_04391</name>
</gene>
<dbReference type="PANTHER" id="PTHR30126:SF98">
    <property type="entry name" value="HTH-TYPE TRANSCRIPTIONAL ACTIVATOR BAUR"/>
    <property type="match status" value="1"/>
</dbReference>
<name>A0A3S4JXJ9_SERRU</name>
<dbReference type="EMBL" id="LR134155">
    <property type="protein sequence ID" value="VEA72775.1"/>
    <property type="molecule type" value="Genomic_DNA"/>
</dbReference>
<feature type="domain" description="HTH lysR-type" evidence="5">
    <location>
        <begin position="8"/>
        <end position="65"/>
    </location>
</feature>
<evidence type="ECO:0000313" key="6">
    <source>
        <dbReference type="EMBL" id="MBH1928475.1"/>
    </source>
</evidence>
<dbReference type="EMBL" id="LR134493">
    <property type="protein sequence ID" value="VEI72481.1"/>
    <property type="molecule type" value="Genomic_DNA"/>
</dbReference>
<reference evidence="6 11" key="2">
    <citation type="submission" date="2020-11" db="EMBL/GenBank/DDBJ databases">
        <title>Enhanced detection system for hospital associated transmission using whole genome sequencing surveillance.</title>
        <authorList>
            <person name="Harrison L.H."/>
            <person name="Van Tyne D."/>
            <person name="Marsh J.W."/>
            <person name="Griffith M.P."/>
            <person name="Snyder D.J."/>
            <person name="Cooper V.S."/>
            <person name="Mustapha M."/>
        </authorList>
    </citation>
    <scope>NUCLEOTIDE SEQUENCE [LARGE SCALE GENOMIC DNA]</scope>
    <source>
        <strain evidence="6 11">SER00230</strain>
    </source>
</reference>